<keyword evidence="2" id="KW-0812">Transmembrane</keyword>
<dbReference type="InterPro" id="IPR021244">
    <property type="entry name" value="DUF2802"/>
</dbReference>
<keyword evidence="2" id="KW-1133">Transmembrane helix</keyword>
<dbReference type="Pfam" id="PF10975">
    <property type="entry name" value="DUF2802"/>
    <property type="match status" value="1"/>
</dbReference>
<reference evidence="3 4" key="1">
    <citation type="submission" date="2019-11" db="EMBL/GenBank/DDBJ databases">
        <title>Novel Deefgea species.</title>
        <authorList>
            <person name="Han J.-H."/>
        </authorList>
    </citation>
    <scope>NUCLEOTIDE SEQUENCE [LARGE SCALE GENOMIC DNA]</scope>
    <source>
        <strain evidence="3 4">LMG 24817</strain>
    </source>
</reference>
<protein>
    <submittedName>
        <fullName evidence="3">DUF2802 domain-containing protein</fullName>
    </submittedName>
</protein>
<keyword evidence="2" id="KW-0472">Membrane</keyword>
<gene>
    <name evidence="3" type="ORF">GM173_04680</name>
</gene>
<sequence>MVSNSAIYITWPQLLYVGILVLSFYIAELIFFWLRHGRKQNSSIDANALQAQIDDIRQELASSKVKIAALAAQLQDTHSIDKAAMSLDQWSSQTGSIDDPVLSVNTPYAMAIRLAQKGADAPELAVTCGISRGEADLIVAIYRTSSDRG</sequence>
<proteinExistence type="predicted"/>
<accession>A0ABS2C9S1</accession>
<evidence type="ECO:0000256" key="2">
    <source>
        <dbReference type="SAM" id="Phobius"/>
    </source>
</evidence>
<keyword evidence="4" id="KW-1185">Reference proteome</keyword>
<name>A0ABS2C9S1_9NEIS</name>
<keyword evidence="1" id="KW-0175">Coiled coil</keyword>
<organism evidence="3 4">
    <name type="scientific">Deefgea chitinilytica</name>
    <dbReference type="NCBI Taxonomy" id="570276"/>
    <lineage>
        <taxon>Bacteria</taxon>
        <taxon>Pseudomonadati</taxon>
        <taxon>Pseudomonadota</taxon>
        <taxon>Betaproteobacteria</taxon>
        <taxon>Neisseriales</taxon>
        <taxon>Chitinibacteraceae</taxon>
        <taxon>Deefgea</taxon>
    </lineage>
</organism>
<feature type="transmembrane region" description="Helical" evidence="2">
    <location>
        <begin position="14"/>
        <end position="34"/>
    </location>
</feature>
<evidence type="ECO:0000313" key="4">
    <source>
        <dbReference type="Proteomes" id="UP001195660"/>
    </source>
</evidence>
<dbReference type="EMBL" id="WOFE01000001">
    <property type="protein sequence ID" value="MBM5570873.1"/>
    <property type="molecule type" value="Genomic_DNA"/>
</dbReference>
<comment type="caution">
    <text evidence="3">The sequence shown here is derived from an EMBL/GenBank/DDBJ whole genome shotgun (WGS) entry which is preliminary data.</text>
</comment>
<feature type="coiled-coil region" evidence="1">
    <location>
        <begin position="39"/>
        <end position="73"/>
    </location>
</feature>
<dbReference type="Proteomes" id="UP001195660">
    <property type="component" value="Unassembled WGS sequence"/>
</dbReference>
<evidence type="ECO:0000313" key="3">
    <source>
        <dbReference type="EMBL" id="MBM5570873.1"/>
    </source>
</evidence>
<evidence type="ECO:0000256" key="1">
    <source>
        <dbReference type="SAM" id="Coils"/>
    </source>
</evidence>